<keyword evidence="2" id="KW-1185">Reference proteome</keyword>
<proteinExistence type="predicted"/>
<dbReference type="AlphaFoldDB" id="A0A151R2A6"/>
<dbReference type="Gramene" id="C.cajan_42483.t">
    <property type="protein sequence ID" value="C.cajan_42483.t.cds1"/>
    <property type="gene ID" value="C.cajan_42483"/>
</dbReference>
<organism evidence="1 2">
    <name type="scientific">Cajanus cajan</name>
    <name type="common">Pigeon pea</name>
    <name type="synonym">Cajanus indicus</name>
    <dbReference type="NCBI Taxonomy" id="3821"/>
    <lineage>
        <taxon>Eukaryota</taxon>
        <taxon>Viridiplantae</taxon>
        <taxon>Streptophyta</taxon>
        <taxon>Embryophyta</taxon>
        <taxon>Tracheophyta</taxon>
        <taxon>Spermatophyta</taxon>
        <taxon>Magnoliopsida</taxon>
        <taxon>eudicotyledons</taxon>
        <taxon>Gunneridae</taxon>
        <taxon>Pentapetalae</taxon>
        <taxon>rosids</taxon>
        <taxon>fabids</taxon>
        <taxon>Fabales</taxon>
        <taxon>Fabaceae</taxon>
        <taxon>Papilionoideae</taxon>
        <taxon>50 kb inversion clade</taxon>
        <taxon>NPAAA clade</taxon>
        <taxon>indigoferoid/millettioid clade</taxon>
        <taxon>Phaseoleae</taxon>
        <taxon>Cajanus</taxon>
    </lineage>
</organism>
<sequence length="74" mass="8073">MLAPAPLNKDLAPSFLRICVNASIELLYFTASPDVIIILLLTVSIGYEAKPAPLVISHPRAKLAKKLSCNDQRK</sequence>
<evidence type="ECO:0000313" key="2">
    <source>
        <dbReference type="Proteomes" id="UP000075243"/>
    </source>
</evidence>
<reference evidence="1" key="1">
    <citation type="journal article" date="2012" name="Nat. Biotechnol.">
        <title>Draft genome sequence of pigeonpea (Cajanus cajan), an orphan legume crop of resource-poor farmers.</title>
        <authorList>
            <person name="Varshney R.K."/>
            <person name="Chen W."/>
            <person name="Li Y."/>
            <person name="Bharti A.K."/>
            <person name="Saxena R.K."/>
            <person name="Schlueter J.A."/>
            <person name="Donoghue M.T."/>
            <person name="Azam S."/>
            <person name="Fan G."/>
            <person name="Whaley A.M."/>
            <person name="Farmer A.D."/>
            <person name="Sheridan J."/>
            <person name="Iwata A."/>
            <person name="Tuteja R."/>
            <person name="Penmetsa R.V."/>
            <person name="Wu W."/>
            <person name="Upadhyaya H.D."/>
            <person name="Yang S.P."/>
            <person name="Shah T."/>
            <person name="Saxena K.B."/>
            <person name="Michael T."/>
            <person name="McCombie W.R."/>
            <person name="Yang B."/>
            <person name="Zhang G."/>
            <person name="Yang H."/>
            <person name="Wang J."/>
            <person name="Spillane C."/>
            <person name="Cook D.R."/>
            <person name="May G.D."/>
            <person name="Xu X."/>
            <person name="Jackson S.A."/>
        </authorList>
    </citation>
    <scope>NUCLEOTIDE SEQUENCE [LARGE SCALE GENOMIC DNA]</scope>
</reference>
<evidence type="ECO:0000313" key="1">
    <source>
        <dbReference type="EMBL" id="KYP36666.1"/>
    </source>
</evidence>
<dbReference type="Proteomes" id="UP000075243">
    <property type="component" value="Unassembled WGS sequence"/>
</dbReference>
<name>A0A151R2A6_CAJCA</name>
<gene>
    <name evidence="1" type="ORF">KK1_042203</name>
</gene>
<accession>A0A151R2A6</accession>
<protein>
    <submittedName>
        <fullName evidence="1">Uncharacterized protein</fullName>
    </submittedName>
</protein>
<dbReference type="EMBL" id="KQ484184">
    <property type="protein sequence ID" value="KYP36666.1"/>
    <property type="molecule type" value="Genomic_DNA"/>
</dbReference>